<dbReference type="OrthoDB" id="64280at2759"/>
<comment type="cofactor">
    <cofactor evidence="2">
        <name>heme</name>
        <dbReference type="ChEBI" id="CHEBI:30413"/>
    </cofactor>
</comment>
<keyword evidence="3" id="KW-0560">Oxidoreductase</keyword>
<dbReference type="InterPro" id="IPR050196">
    <property type="entry name" value="Cytochrome_P450_Monoox"/>
</dbReference>
<keyword evidence="4" id="KW-0812">Transmembrane</keyword>
<keyword evidence="4" id="KW-0472">Membrane</keyword>
<protein>
    <recommendedName>
        <fullName evidence="7">Cytochrome P450</fullName>
    </recommendedName>
</protein>
<evidence type="ECO:0000256" key="1">
    <source>
        <dbReference type="ARBA" id="ARBA00010617"/>
    </source>
</evidence>
<feature type="binding site" description="axial binding residue" evidence="2">
    <location>
        <position position="479"/>
    </location>
    <ligand>
        <name>heme</name>
        <dbReference type="ChEBI" id="CHEBI:30413"/>
    </ligand>
    <ligandPart>
        <name>Fe</name>
        <dbReference type="ChEBI" id="CHEBI:18248"/>
    </ligandPart>
</feature>
<dbReference type="SUPFAM" id="SSF48264">
    <property type="entry name" value="Cytochrome P450"/>
    <property type="match status" value="1"/>
</dbReference>
<dbReference type="PANTHER" id="PTHR24291">
    <property type="entry name" value="CYTOCHROME P450 FAMILY 4"/>
    <property type="match status" value="1"/>
</dbReference>
<dbReference type="PRINTS" id="PR00385">
    <property type="entry name" value="P450"/>
</dbReference>
<dbReference type="InterPro" id="IPR017972">
    <property type="entry name" value="Cyt_P450_CS"/>
</dbReference>
<dbReference type="AlphaFoldDB" id="A0A6G0WR43"/>
<comment type="similarity">
    <text evidence="1 3">Belongs to the cytochrome P450 family.</text>
</comment>
<sequence length="536" mass="60012">MAHFSCHQSIMMDLTQLTQIDVFSVSFGGAVLLLAYFFVLPRKPDSDVPSPPQSSIIFGNREFATFSWSVEKNPFPEPHISWLKAYGGVYSFRYLFFRRLSVADPEAIKHILVSNAKNYPRGRVPRAILKEFTGGIGLLSSEDPIHNAQRKMLHPQFTQAKLKTFVSLFASHAQEFAKMLYEALVKDSNSSPIIDMQSDMTKLSLDIIGDAAFGFDFGALTNSNPEIMAAFEILNHTPSVSFALGTTFIPWFDRLPLASIQRRQEAKRLLVGTVDTIIQKRLERASTANSTAPSSINMLDLMLEATEYTPSPEEARVHVMTFMIAGHETTSNTLAWVWAMLASHPEVEARAVKECTSVLVASNGQLTWDSLGQLEYLTAVIHETLRLHPTVFNVTARSILQDDTIPRSKGPPFHVSKGGGIRICIAALHRNPEYWTRPEEFLPDRFIQGTELYRADESLRGGRGHTFIFMPFSAGPKNCIGQRFAVAEMQVVLTTLLTQFTFKFAPGQYDLTPKFTGVTIKPKQLNMQVARRVKIT</sequence>
<dbReference type="GO" id="GO:0020037">
    <property type="term" value="F:heme binding"/>
    <property type="evidence" value="ECO:0007669"/>
    <property type="project" value="InterPro"/>
</dbReference>
<evidence type="ECO:0000313" key="6">
    <source>
        <dbReference type="Proteomes" id="UP000481153"/>
    </source>
</evidence>
<dbReference type="PROSITE" id="PS00086">
    <property type="entry name" value="CYTOCHROME_P450"/>
    <property type="match status" value="1"/>
</dbReference>
<evidence type="ECO:0000256" key="3">
    <source>
        <dbReference type="RuleBase" id="RU000461"/>
    </source>
</evidence>
<dbReference type="InterPro" id="IPR036396">
    <property type="entry name" value="Cyt_P450_sf"/>
</dbReference>
<dbReference type="VEuPathDB" id="FungiDB:AeMF1_006138"/>
<dbReference type="Gene3D" id="1.10.630.10">
    <property type="entry name" value="Cytochrome P450"/>
    <property type="match status" value="1"/>
</dbReference>
<dbReference type="EMBL" id="VJMJ01000159">
    <property type="protein sequence ID" value="KAF0729898.1"/>
    <property type="molecule type" value="Genomic_DNA"/>
</dbReference>
<evidence type="ECO:0000256" key="4">
    <source>
        <dbReference type="SAM" id="Phobius"/>
    </source>
</evidence>
<accession>A0A6G0WR43</accession>
<name>A0A6G0WR43_9STRA</name>
<keyword evidence="3" id="KW-0503">Monooxygenase</keyword>
<comment type="caution">
    <text evidence="5">The sequence shown here is derived from an EMBL/GenBank/DDBJ whole genome shotgun (WGS) entry which is preliminary data.</text>
</comment>
<dbReference type="PRINTS" id="PR00463">
    <property type="entry name" value="EP450I"/>
</dbReference>
<gene>
    <name evidence="5" type="ORF">Ae201684_012538</name>
</gene>
<evidence type="ECO:0008006" key="7">
    <source>
        <dbReference type="Google" id="ProtNLM"/>
    </source>
</evidence>
<keyword evidence="6" id="KW-1185">Reference proteome</keyword>
<dbReference type="Proteomes" id="UP000481153">
    <property type="component" value="Unassembled WGS sequence"/>
</dbReference>
<keyword evidence="2 3" id="KW-0349">Heme</keyword>
<dbReference type="Pfam" id="PF00067">
    <property type="entry name" value="p450"/>
    <property type="match status" value="1"/>
</dbReference>
<proteinExistence type="inferred from homology"/>
<dbReference type="GO" id="GO:0016705">
    <property type="term" value="F:oxidoreductase activity, acting on paired donors, with incorporation or reduction of molecular oxygen"/>
    <property type="evidence" value="ECO:0007669"/>
    <property type="project" value="InterPro"/>
</dbReference>
<dbReference type="InterPro" id="IPR001128">
    <property type="entry name" value="Cyt_P450"/>
</dbReference>
<reference evidence="5 6" key="1">
    <citation type="submission" date="2019-07" db="EMBL/GenBank/DDBJ databases">
        <title>Genomics analysis of Aphanomyces spp. identifies a new class of oomycete effector associated with host adaptation.</title>
        <authorList>
            <person name="Gaulin E."/>
        </authorList>
    </citation>
    <scope>NUCLEOTIDE SEQUENCE [LARGE SCALE GENOMIC DNA]</scope>
    <source>
        <strain evidence="5 6">ATCC 201684</strain>
    </source>
</reference>
<evidence type="ECO:0000256" key="2">
    <source>
        <dbReference type="PIRSR" id="PIRSR602401-1"/>
    </source>
</evidence>
<dbReference type="PANTHER" id="PTHR24291:SF175">
    <property type="entry name" value="CYTOCHROME P450"/>
    <property type="match status" value="1"/>
</dbReference>
<organism evidence="5 6">
    <name type="scientific">Aphanomyces euteiches</name>
    <dbReference type="NCBI Taxonomy" id="100861"/>
    <lineage>
        <taxon>Eukaryota</taxon>
        <taxon>Sar</taxon>
        <taxon>Stramenopiles</taxon>
        <taxon>Oomycota</taxon>
        <taxon>Saprolegniomycetes</taxon>
        <taxon>Saprolegniales</taxon>
        <taxon>Verrucalvaceae</taxon>
        <taxon>Aphanomyces</taxon>
    </lineage>
</organism>
<dbReference type="InterPro" id="IPR002401">
    <property type="entry name" value="Cyt_P450_E_grp-I"/>
</dbReference>
<keyword evidence="4" id="KW-1133">Transmembrane helix</keyword>
<keyword evidence="2 3" id="KW-0479">Metal-binding</keyword>
<keyword evidence="2 3" id="KW-0408">Iron</keyword>
<dbReference type="GO" id="GO:0005506">
    <property type="term" value="F:iron ion binding"/>
    <property type="evidence" value="ECO:0007669"/>
    <property type="project" value="InterPro"/>
</dbReference>
<feature type="transmembrane region" description="Helical" evidence="4">
    <location>
        <begin position="20"/>
        <end position="39"/>
    </location>
</feature>
<dbReference type="GO" id="GO:0004497">
    <property type="term" value="F:monooxygenase activity"/>
    <property type="evidence" value="ECO:0007669"/>
    <property type="project" value="UniProtKB-KW"/>
</dbReference>
<evidence type="ECO:0000313" key="5">
    <source>
        <dbReference type="EMBL" id="KAF0729898.1"/>
    </source>
</evidence>